<dbReference type="EMBL" id="RBDY01000004">
    <property type="protein sequence ID" value="RKN25240.1"/>
    <property type="molecule type" value="Genomic_DNA"/>
</dbReference>
<proteinExistence type="predicted"/>
<comment type="caution">
    <text evidence="2">The sequence shown here is derived from an EMBL/GenBank/DDBJ whole genome shotgun (WGS) entry which is preliminary data.</text>
</comment>
<accession>A0A3A9WXS1</accession>
<keyword evidence="4" id="KW-1185">Reference proteome</keyword>
<feature type="compositionally biased region" description="Polar residues" evidence="1">
    <location>
        <begin position="1"/>
        <end position="13"/>
    </location>
</feature>
<dbReference type="Proteomes" id="UP000268652">
    <property type="component" value="Unassembled WGS sequence"/>
</dbReference>
<dbReference type="AlphaFoldDB" id="A0A3A9WXS1"/>
<feature type="region of interest" description="Disordered" evidence="1">
    <location>
        <begin position="1"/>
        <end position="21"/>
    </location>
</feature>
<dbReference type="EMBL" id="RBDX01000004">
    <property type="protein sequence ID" value="RKN10977.1"/>
    <property type="molecule type" value="Genomic_DNA"/>
</dbReference>
<dbReference type="RefSeq" id="WP_120696247.1">
    <property type="nucleotide sequence ID" value="NZ_RBDX01000004.1"/>
</dbReference>
<reference evidence="4 5" key="1">
    <citation type="submission" date="2018-09" db="EMBL/GenBank/DDBJ databases">
        <title>Streptomyces sp. nov. DS1-2, an endophytic actinomycete isolated from roots of Dendrobium scabrilingue.</title>
        <authorList>
            <person name="Kuncharoen N."/>
            <person name="Kudo T."/>
            <person name="Ohkuma M."/>
            <person name="Yuki M."/>
            <person name="Tanasupawat S."/>
        </authorList>
    </citation>
    <scope>NUCLEOTIDE SEQUENCE [LARGE SCALE GENOMIC DNA]</scope>
    <source>
        <strain evidence="2 5">AZ1-7</strain>
        <strain evidence="3 4">DS1-2</strain>
    </source>
</reference>
<name>A0A3A9WXS1_9ACTN</name>
<protein>
    <submittedName>
        <fullName evidence="2">Uncharacterized protein</fullName>
    </submittedName>
</protein>
<evidence type="ECO:0000313" key="3">
    <source>
        <dbReference type="EMBL" id="RKN25240.1"/>
    </source>
</evidence>
<evidence type="ECO:0000313" key="4">
    <source>
        <dbReference type="Proteomes" id="UP000268652"/>
    </source>
</evidence>
<evidence type="ECO:0000313" key="2">
    <source>
        <dbReference type="EMBL" id="RKN10977.1"/>
    </source>
</evidence>
<dbReference type="Proteomes" id="UP000275024">
    <property type="component" value="Unassembled WGS sequence"/>
</dbReference>
<sequence>MSDQEPLNAQDAGNAQGGLADRRELAAMKESFAGIASARGLFGQVPGGDAAAAALESAALGLLDELEKSGTTVRDIMSDSGRVAELADEADEGAGASLTRYAENLHDLGQAMEGRHPTAPPGASLE</sequence>
<evidence type="ECO:0000256" key="1">
    <source>
        <dbReference type="SAM" id="MobiDB-lite"/>
    </source>
</evidence>
<organism evidence="2 5">
    <name type="scientific">Streptomyces radicis</name>
    <dbReference type="NCBI Taxonomy" id="1750517"/>
    <lineage>
        <taxon>Bacteria</taxon>
        <taxon>Bacillati</taxon>
        <taxon>Actinomycetota</taxon>
        <taxon>Actinomycetes</taxon>
        <taxon>Kitasatosporales</taxon>
        <taxon>Streptomycetaceae</taxon>
        <taxon>Streptomyces</taxon>
    </lineage>
</organism>
<evidence type="ECO:0000313" key="5">
    <source>
        <dbReference type="Proteomes" id="UP000275024"/>
    </source>
</evidence>
<gene>
    <name evidence="3" type="ORF">D7318_08395</name>
    <name evidence="2" type="ORF">D7319_07540</name>
</gene>